<accession>A0ABU9ZGF5</accession>
<comment type="similarity">
    <text evidence="1">Belongs to the AAA ATPase family.</text>
</comment>
<comment type="caution">
    <text evidence="4">The sequence shown here is derived from an EMBL/GenBank/DDBJ whole genome shotgun (WGS) entry which is preliminary data.</text>
</comment>
<dbReference type="Proteomes" id="UP001404845">
    <property type="component" value="Unassembled WGS sequence"/>
</dbReference>
<reference evidence="4 5" key="1">
    <citation type="journal article" date="2023" name="PLoS ONE">
        <title>Complete genome assembly of Hawai'i environmental nontuberculous mycobacteria reveals unexpected co-isolation with methylobacteria.</title>
        <authorList>
            <person name="Hendrix J."/>
            <person name="Epperson L.E."/>
            <person name="Tong E.I."/>
            <person name="Chan Y.L."/>
            <person name="Hasan N.A."/>
            <person name="Dawrs S.N."/>
            <person name="Norton G.J."/>
            <person name="Virdi R."/>
            <person name="Crooks J.L."/>
            <person name="Chan E.D."/>
            <person name="Honda J.R."/>
            <person name="Strong M."/>
        </authorList>
    </citation>
    <scope>NUCLEOTIDE SEQUENCE [LARGE SCALE GENOMIC DNA]</scope>
    <source>
        <strain evidence="4 5">NJH_HI01</strain>
    </source>
</reference>
<feature type="compositionally biased region" description="Low complexity" evidence="2">
    <location>
        <begin position="1"/>
        <end position="24"/>
    </location>
</feature>
<dbReference type="InterPro" id="IPR003593">
    <property type="entry name" value="AAA+_ATPase"/>
</dbReference>
<evidence type="ECO:0000313" key="5">
    <source>
        <dbReference type="Proteomes" id="UP001404845"/>
    </source>
</evidence>
<dbReference type="InterPro" id="IPR027417">
    <property type="entry name" value="P-loop_NTPase"/>
</dbReference>
<sequence length="689" mass="71869">MPKSTTKSTTKSATTSATTSGPAAKPTPPRRLAHIARRISAQDADDFQAETTFGQAQDLAADVRVGPVLAMALVQDAFKPADLKRLAVDAGLAVVVAVPAPDWVDPIAKALSQACEWGDLVKRNGLNRLQDKPETGCESVAEALGAGQNAIGVSNAPERYLPANLTALADIRVEIKVPGPRALRSAIRLATGSRPGPIPPGAGAGLPFSTLAGCIRRGSTGPACVRRIAAASRALTSAGAGLAEVPFFEDCVGYEGEPRRWGLDLIAAVREYRAGKRAWGTIEDRNIVLGGEAGVGKSSFARSLAKSLGMPLFATSVSAWFASTGGYLHEIVRQFDAVVAQAVAAGPAVIMLDEIDSIPNRATIDNRNRDYWVPVVSHILTTLDSAVSGQTSSLIVIGATNFPERLDEALVRPGRLNRVVRIGRPDVAAIGGILRQHLGDDLRGLDLGPVAALGAGATGAEVAGWAKRARGAARAAGRPMTRADLVAQVVPPETRGAEEVLAVARHEAAHCAVGELTGAIRVESVTVAASGPYAGLTRSRVRGRTNFRRRDLDDYVVTLLAGRAADALWGGVHSGAAGQPGSDLAAATRLVAAAHASYGLGDDLVWLGSEDDAMQMVRLDAGLRRRVGADLDALQARADALVRENAETIDALAGRLVRMRVLSGDEVRRIVSVGNPGLVELSAAEVRDA</sequence>
<evidence type="ECO:0000256" key="2">
    <source>
        <dbReference type="SAM" id="MobiDB-lite"/>
    </source>
</evidence>
<dbReference type="Gene3D" id="3.40.50.300">
    <property type="entry name" value="P-loop containing nucleotide triphosphate hydrolases"/>
    <property type="match status" value="1"/>
</dbReference>
<keyword evidence="1" id="KW-0067">ATP-binding</keyword>
<dbReference type="CDD" id="cd19481">
    <property type="entry name" value="RecA-like_protease"/>
    <property type="match status" value="1"/>
</dbReference>
<protein>
    <submittedName>
        <fullName evidence="4">AAA family ATPase</fullName>
    </submittedName>
</protein>
<dbReference type="Gene3D" id="1.20.58.760">
    <property type="entry name" value="Peptidase M41"/>
    <property type="match status" value="1"/>
</dbReference>
<evidence type="ECO:0000313" key="4">
    <source>
        <dbReference type="EMBL" id="MEN3230231.1"/>
    </source>
</evidence>
<feature type="domain" description="AAA+ ATPase" evidence="3">
    <location>
        <begin position="283"/>
        <end position="426"/>
    </location>
</feature>
<name>A0ABU9ZGF5_9HYPH</name>
<dbReference type="InterPro" id="IPR037219">
    <property type="entry name" value="Peptidase_M41-like"/>
</dbReference>
<keyword evidence="1" id="KW-0547">Nucleotide-binding</keyword>
<dbReference type="PANTHER" id="PTHR23076">
    <property type="entry name" value="METALLOPROTEASE M41 FTSH"/>
    <property type="match status" value="1"/>
</dbReference>
<dbReference type="RefSeq" id="WP_345971647.1">
    <property type="nucleotide sequence ID" value="NZ_JAQYXL010000001.1"/>
</dbReference>
<dbReference type="SUPFAM" id="SSF52540">
    <property type="entry name" value="P-loop containing nucleoside triphosphate hydrolases"/>
    <property type="match status" value="1"/>
</dbReference>
<dbReference type="SMART" id="SM00382">
    <property type="entry name" value="AAA"/>
    <property type="match status" value="1"/>
</dbReference>
<dbReference type="InterPro" id="IPR000642">
    <property type="entry name" value="Peptidase_M41"/>
</dbReference>
<proteinExistence type="inferred from homology"/>
<gene>
    <name evidence="4" type="ORF">PUR21_21750</name>
</gene>
<dbReference type="PROSITE" id="PS00674">
    <property type="entry name" value="AAA"/>
    <property type="match status" value="1"/>
</dbReference>
<feature type="region of interest" description="Disordered" evidence="2">
    <location>
        <begin position="1"/>
        <end position="30"/>
    </location>
</feature>
<dbReference type="Pfam" id="PF00004">
    <property type="entry name" value="AAA"/>
    <property type="match status" value="1"/>
</dbReference>
<organism evidence="4 5">
    <name type="scientific">Methylorubrum rhodesianum</name>
    <dbReference type="NCBI Taxonomy" id="29427"/>
    <lineage>
        <taxon>Bacteria</taxon>
        <taxon>Pseudomonadati</taxon>
        <taxon>Pseudomonadota</taxon>
        <taxon>Alphaproteobacteria</taxon>
        <taxon>Hyphomicrobiales</taxon>
        <taxon>Methylobacteriaceae</taxon>
        <taxon>Methylorubrum</taxon>
    </lineage>
</organism>
<dbReference type="Pfam" id="PF01434">
    <property type="entry name" value="Peptidase_M41"/>
    <property type="match status" value="1"/>
</dbReference>
<evidence type="ECO:0000259" key="3">
    <source>
        <dbReference type="SMART" id="SM00382"/>
    </source>
</evidence>
<dbReference type="InterPro" id="IPR003959">
    <property type="entry name" value="ATPase_AAA_core"/>
</dbReference>
<dbReference type="EMBL" id="JAQYXL010000001">
    <property type="protein sequence ID" value="MEN3230231.1"/>
    <property type="molecule type" value="Genomic_DNA"/>
</dbReference>
<dbReference type="InterPro" id="IPR003960">
    <property type="entry name" value="ATPase_AAA_CS"/>
</dbReference>
<dbReference type="PANTHER" id="PTHR23076:SF97">
    <property type="entry name" value="ATP-DEPENDENT ZINC METALLOPROTEASE YME1L1"/>
    <property type="match status" value="1"/>
</dbReference>
<keyword evidence="5" id="KW-1185">Reference proteome</keyword>
<dbReference type="SUPFAM" id="SSF140990">
    <property type="entry name" value="FtsH protease domain-like"/>
    <property type="match status" value="1"/>
</dbReference>
<evidence type="ECO:0000256" key="1">
    <source>
        <dbReference type="RuleBase" id="RU003651"/>
    </source>
</evidence>